<dbReference type="Proteomes" id="UP000545507">
    <property type="component" value="Unassembled WGS sequence"/>
</dbReference>
<dbReference type="Pfam" id="PF00534">
    <property type="entry name" value="Glycos_transf_1"/>
    <property type="match status" value="1"/>
</dbReference>
<evidence type="ECO:0000259" key="2">
    <source>
        <dbReference type="Pfam" id="PF00534"/>
    </source>
</evidence>
<dbReference type="InterPro" id="IPR028098">
    <property type="entry name" value="Glyco_trans_4-like_N"/>
</dbReference>
<gene>
    <name evidence="4" type="ORF">F3K02_22555</name>
</gene>
<dbReference type="PANTHER" id="PTHR46401:SF2">
    <property type="entry name" value="GLYCOSYLTRANSFERASE WBBK-RELATED"/>
    <property type="match status" value="1"/>
</dbReference>
<proteinExistence type="predicted"/>
<evidence type="ECO:0000313" key="5">
    <source>
        <dbReference type="Proteomes" id="UP000545507"/>
    </source>
</evidence>
<dbReference type="Pfam" id="PF13439">
    <property type="entry name" value="Glyco_transf_4"/>
    <property type="match status" value="1"/>
</dbReference>
<evidence type="ECO:0000259" key="3">
    <source>
        <dbReference type="Pfam" id="PF13439"/>
    </source>
</evidence>
<organism evidence="4 5">
    <name type="scientific">Hydrogenophaga aromaticivorans</name>
    <dbReference type="NCBI Taxonomy" id="2610898"/>
    <lineage>
        <taxon>Bacteria</taxon>
        <taxon>Pseudomonadati</taxon>
        <taxon>Pseudomonadota</taxon>
        <taxon>Betaproteobacteria</taxon>
        <taxon>Burkholderiales</taxon>
        <taxon>Comamonadaceae</taxon>
        <taxon>Hydrogenophaga</taxon>
    </lineage>
</organism>
<dbReference type="InterPro" id="IPR001296">
    <property type="entry name" value="Glyco_trans_1"/>
</dbReference>
<accession>A0A7Y8L0B4</accession>
<evidence type="ECO:0000313" key="4">
    <source>
        <dbReference type="EMBL" id="NWF48013.1"/>
    </source>
</evidence>
<evidence type="ECO:0000256" key="1">
    <source>
        <dbReference type="ARBA" id="ARBA00022679"/>
    </source>
</evidence>
<feature type="domain" description="Glycosyltransferase subfamily 4-like N-terminal" evidence="3">
    <location>
        <begin position="48"/>
        <end position="136"/>
    </location>
</feature>
<dbReference type="SUPFAM" id="SSF53756">
    <property type="entry name" value="UDP-Glycosyltransferase/glycogen phosphorylase"/>
    <property type="match status" value="1"/>
</dbReference>
<dbReference type="GO" id="GO:0016757">
    <property type="term" value="F:glycosyltransferase activity"/>
    <property type="evidence" value="ECO:0007669"/>
    <property type="project" value="InterPro"/>
</dbReference>
<dbReference type="GO" id="GO:0009103">
    <property type="term" value="P:lipopolysaccharide biosynthetic process"/>
    <property type="evidence" value="ECO:0007669"/>
    <property type="project" value="TreeGrafter"/>
</dbReference>
<protein>
    <submittedName>
        <fullName evidence="4">Glycosyltransferase family 4 protein</fullName>
    </submittedName>
</protein>
<sequence>MRVLFSTYPMAFHTPGGGEVQLLAYRDHLPQIGVDVTLFDLWNPRFDQHDVVHFFSCVGGSVHFCHFVRNLRKPLVITSSLWITEETRHLYPIDEIRHQLSLADRVITNSEMESDTLARVLELDRSKFAAVYNGVDEVFQKRPTPDLFRSTFNVRGQFVLNVGNIEPRKNQLGLAQAMASMPDHELILIGHIRDAAYFDKVKEAAPEGRFRYLGPLDHHSELLRSAYQACDLFCLPSTLETPGLAALEAATQGCRQVITEEGSTREYFGDEAIYVSPKDPQAIASGLRQALSMPAPTATQAGQIYERFAWIRVVEKLKSIYEGVI</sequence>
<dbReference type="Gene3D" id="3.40.50.2000">
    <property type="entry name" value="Glycogen Phosphorylase B"/>
    <property type="match status" value="2"/>
</dbReference>
<keyword evidence="5" id="KW-1185">Reference proteome</keyword>
<comment type="caution">
    <text evidence="4">The sequence shown here is derived from an EMBL/GenBank/DDBJ whole genome shotgun (WGS) entry which is preliminary data.</text>
</comment>
<dbReference type="PANTHER" id="PTHR46401">
    <property type="entry name" value="GLYCOSYLTRANSFERASE WBBK-RELATED"/>
    <property type="match status" value="1"/>
</dbReference>
<reference evidence="4 5" key="1">
    <citation type="submission" date="2019-09" db="EMBL/GenBank/DDBJ databases">
        <title>Hydrogenophaga aromatica sp. nov., isolated from a para-xylene-degrading enrichment culture.</title>
        <authorList>
            <person name="Tancsics A."/>
            <person name="Banerjee S."/>
        </authorList>
    </citation>
    <scope>NUCLEOTIDE SEQUENCE [LARGE SCALE GENOMIC DNA]</scope>
    <source>
        <strain evidence="4 5">D2P1</strain>
    </source>
</reference>
<name>A0A7Y8L0B4_9BURK</name>
<keyword evidence="1 4" id="KW-0808">Transferase</keyword>
<dbReference type="EMBL" id="VYGV01000025">
    <property type="protein sequence ID" value="NWF48013.1"/>
    <property type="molecule type" value="Genomic_DNA"/>
</dbReference>
<feature type="domain" description="Glycosyl transferase family 1" evidence="2">
    <location>
        <begin position="150"/>
        <end position="299"/>
    </location>
</feature>
<dbReference type="AlphaFoldDB" id="A0A7Y8L0B4"/>